<sequence>MAPPKAKEDAIIIGIDFGTTFSGVAWAYSREPDEVELVTDWDALLTHCSDVEKTPTQIYYGQLGEATEWGYAIPLQKEALKWFKLLLLDEKDIPNDVSASSQLMVARRLRTVANKDPIDIIGCFLGHLWNHAIDSISRSISAELLRKCRFHVVITIPAIWPHYSQQRMKQAAEPSGIVSRRPCGSTTLSFISEPEAAALATIKDLSKRSSTRAGDTLVVCDAGGGTVDLISYVIESVEPFVVKECVKGDGMGLCGGVFLDEEFIRLIKSKVTATAWDGLGKAEQENFLNDGWEHGIKPQFENQSRTWVIDLPDGCGDKSSGRKRRRTIELTTSEIQSVFAPVANKIVTLVGDQVNAVTKKFSTPPKYIILVGGFGRSRYLFNLLRTRFTQSTILQSRGSKPWTAICRGAVIHGLTQGNLSPNLQVKVEARVARFSYGFSASVPWIRGRYPSCDKYWCEKEYQHNAKDQMEWFLRQGDGITDKKPVCHAFFRILEKDTPNIEENMYYSSAHPPSSRIDATVQRLCTITWNQTVRFASLPTWTNSIGKVYRVLEYDIKMTSQDGIVEFIIYHKGNRVAGQNLEVEFN</sequence>
<dbReference type="PANTHER" id="PTHR14187">
    <property type="entry name" value="ALPHA KINASE/ELONGATION FACTOR 2 KINASE"/>
    <property type="match status" value="1"/>
</dbReference>
<dbReference type="Proteomes" id="UP000717696">
    <property type="component" value="Unassembled WGS sequence"/>
</dbReference>
<organism evidence="1 2">
    <name type="scientific">Dactylonectria estremocensis</name>
    <dbReference type="NCBI Taxonomy" id="1079267"/>
    <lineage>
        <taxon>Eukaryota</taxon>
        <taxon>Fungi</taxon>
        <taxon>Dikarya</taxon>
        <taxon>Ascomycota</taxon>
        <taxon>Pezizomycotina</taxon>
        <taxon>Sordariomycetes</taxon>
        <taxon>Hypocreomycetidae</taxon>
        <taxon>Hypocreales</taxon>
        <taxon>Nectriaceae</taxon>
        <taxon>Dactylonectria</taxon>
    </lineage>
</organism>
<gene>
    <name evidence="1" type="ORF">B0J13DRAFT_634141</name>
</gene>
<protein>
    <submittedName>
        <fullName evidence="1">Uncharacterized protein</fullName>
    </submittedName>
</protein>
<dbReference type="Gene3D" id="3.30.420.40">
    <property type="match status" value="1"/>
</dbReference>
<keyword evidence="2" id="KW-1185">Reference proteome</keyword>
<dbReference type="OrthoDB" id="2963168at2759"/>
<comment type="caution">
    <text evidence="1">The sequence shown here is derived from an EMBL/GenBank/DDBJ whole genome shotgun (WGS) entry which is preliminary data.</text>
</comment>
<accession>A0A9P9FK36</accession>
<dbReference type="AlphaFoldDB" id="A0A9P9FK36"/>
<reference evidence="1" key="1">
    <citation type="journal article" date="2021" name="Nat. Commun.">
        <title>Genetic determinants of endophytism in the Arabidopsis root mycobiome.</title>
        <authorList>
            <person name="Mesny F."/>
            <person name="Miyauchi S."/>
            <person name="Thiergart T."/>
            <person name="Pickel B."/>
            <person name="Atanasova L."/>
            <person name="Karlsson M."/>
            <person name="Huettel B."/>
            <person name="Barry K.W."/>
            <person name="Haridas S."/>
            <person name="Chen C."/>
            <person name="Bauer D."/>
            <person name="Andreopoulos W."/>
            <person name="Pangilinan J."/>
            <person name="LaButti K."/>
            <person name="Riley R."/>
            <person name="Lipzen A."/>
            <person name="Clum A."/>
            <person name="Drula E."/>
            <person name="Henrissat B."/>
            <person name="Kohler A."/>
            <person name="Grigoriev I.V."/>
            <person name="Martin F.M."/>
            <person name="Hacquard S."/>
        </authorList>
    </citation>
    <scope>NUCLEOTIDE SEQUENCE</scope>
    <source>
        <strain evidence="1">MPI-CAGE-AT-0021</strain>
    </source>
</reference>
<dbReference type="SUPFAM" id="SSF53067">
    <property type="entry name" value="Actin-like ATPase domain"/>
    <property type="match status" value="2"/>
</dbReference>
<evidence type="ECO:0000313" key="1">
    <source>
        <dbReference type="EMBL" id="KAH7162943.1"/>
    </source>
</evidence>
<dbReference type="PANTHER" id="PTHR14187:SF5">
    <property type="entry name" value="HEAT SHOCK 70 KDA PROTEIN 12A"/>
    <property type="match status" value="1"/>
</dbReference>
<dbReference type="EMBL" id="JAGMUU010000001">
    <property type="protein sequence ID" value="KAH7162943.1"/>
    <property type="molecule type" value="Genomic_DNA"/>
</dbReference>
<dbReference type="CDD" id="cd10170">
    <property type="entry name" value="ASKHA_NBD_HSP70"/>
    <property type="match status" value="1"/>
</dbReference>
<proteinExistence type="predicted"/>
<name>A0A9P9FK36_9HYPO</name>
<evidence type="ECO:0000313" key="2">
    <source>
        <dbReference type="Proteomes" id="UP000717696"/>
    </source>
</evidence>
<dbReference type="InterPro" id="IPR043129">
    <property type="entry name" value="ATPase_NBD"/>
</dbReference>